<accession>A0A7D5KNC2</accession>
<name>A0A7D5KNC2_9EURY</name>
<dbReference type="SUPFAM" id="SSF52540">
    <property type="entry name" value="P-loop containing nucleoside triphosphate hydrolases"/>
    <property type="match status" value="1"/>
</dbReference>
<gene>
    <name evidence="2" type="ORF">HUG10_17395</name>
</gene>
<dbReference type="Pfam" id="PF06745">
    <property type="entry name" value="ATPase"/>
    <property type="match status" value="1"/>
</dbReference>
<reference evidence="2 3" key="1">
    <citation type="submission" date="2020-07" db="EMBL/GenBank/DDBJ databases">
        <title>Gai3-2, isolated from salt lake.</title>
        <authorList>
            <person name="Cui H."/>
            <person name="Shi X."/>
        </authorList>
    </citation>
    <scope>NUCLEOTIDE SEQUENCE [LARGE SCALE GENOMIC DNA]</scope>
    <source>
        <strain evidence="2 3">Gai3-2</strain>
    </source>
</reference>
<protein>
    <submittedName>
        <fullName evidence="2">AAA family ATPase</fullName>
    </submittedName>
</protein>
<dbReference type="PANTHER" id="PTHR42926:SF1">
    <property type="entry name" value="CIRCADIAN CLOCK OSCILLATOR PROTEIN KAIC 1"/>
    <property type="match status" value="1"/>
</dbReference>
<dbReference type="InterPro" id="IPR027417">
    <property type="entry name" value="P-loop_NTPase"/>
</dbReference>
<dbReference type="KEGG" id="halg:HUG10_17395"/>
<dbReference type="EMBL" id="CP058529">
    <property type="protein sequence ID" value="QLG29195.1"/>
    <property type="molecule type" value="Genomic_DNA"/>
</dbReference>
<dbReference type="Proteomes" id="UP000509750">
    <property type="component" value="Chromosome"/>
</dbReference>
<dbReference type="InterPro" id="IPR051347">
    <property type="entry name" value="Circadian_clock_KaiC-rel"/>
</dbReference>
<dbReference type="AlphaFoldDB" id="A0A7D5KNC2"/>
<dbReference type="InterPro" id="IPR010624">
    <property type="entry name" value="KaiC_dom"/>
</dbReference>
<evidence type="ECO:0000313" key="3">
    <source>
        <dbReference type="Proteomes" id="UP000509750"/>
    </source>
</evidence>
<sequence>MTHHPTVSTGNSVLDRALRGGFPRTRSVLFTGTPGTGKSTLAMQFLQEGLANDERCLYISTEQTFDELRSGFAPFEFDLYHRNLMITTLHATPGETLESDEQELTLQALDGGEEIPGETFGIPFTAGHIEKHLEEYAPCDRVVLDSVSGLKMMTDDDVLYRRAVLDLIRLFTDEFGATTVITAEHTGTPQTADGVEGIGAANAVQFNVNGVIRLWRELVRGDYHRFLDVLKMRGVDHDTRRYEIEFADGGANVIPRRRSHSAKFIDHAYAQTGVPGLDELLGGGLLKGTGTLLEHDGQSNFDVLLSRLLLQALDKNLGLTLVPTVEMKRQRVEELLSDYSKSVPELLDDDELCVIDMVGAWEADHDNVFDVQREDASLRYILQTIDDNSATDGQFYVLNTEAKVHGIGQDEARSFRYWLEANYISPEDMHLDIHNPNLMADKLAAFYVDAAGQVLRTWMSESGLQYLELAKSPIGSVGSTRLVEYLDDRPFLRVQQQ</sequence>
<dbReference type="GO" id="GO:0005524">
    <property type="term" value="F:ATP binding"/>
    <property type="evidence" value="ECO:0007669"/>
    <property type="project" value="InterPro"/>
</dbReference>
<dbReference type="PANTHER" id="PTHR42926">
    <property type="match status" value="1"/>
</dbReference>
<dbReference type="InterPro" id="IPR014774">
    <property type="entry name" value="KaiC-like_dom"/>
</dbReference>
<evidence type="ECO:0000313" key="2">
    <source>
        <dbReference type="EMBL" id="QLG29195.1"/>
    </source>
</evidence>
<proteinExistence type="predicted"/>
<feature type="domain" description="KaiC" evidence="1">
    <location>
        <begin position="5"/>
        <end position="267"/>
    </location>
</feature>
<organism evidence="2 3">
    <name type="scientific">Halorarum halophilum</name>
    <dbReference type="NCBI Taxonomy" id="2743090"/>
    <lineage>
        <taxon>Archaea</taxon>
        <taxon>Methanobacteriati</taxon>
        <taxon>Methanobacteriota</taxon>
        <taxon>Stenosarchaea group</taxon>
        <taxon>Halobacteria</taxon>
        <taxon>Halobacteriales</taxon>
        <taxon>Haloferacaceae</taxon>
        <taxon>Halorarum</taxon>
    </lineage>
</organism>
<evidence type="ECO:0000259" key="1">
    <source>
        <dbReference type="PROSITE" id="PS51146"/>
    </source>
</evidence>
<dbReference type="GeneID" id="56030646"/>
<dbReference type="Gene3D" id="3.40.50.300">
    <property type="entry name" value="P-loop containing nucleotide triphosphate hydrolases"/>
    <property type="match status" value="2"/>
</dbReference>
<dbReference type="RefSeq" id="WP_179170769.1">
    <property type="nucleotide sequence ID" value="NZ_CP058529.1"/>
</dbReference>
<dbReference type="PROSITE" id="PS51146">
    <property type="entry name" value="KAIC"/>
    <property type="match status" value="1"/>
</dbReference>
<keyword evidence="3" id="KW-1185">Reference proteome</keyword>
<dbReference type="OrthoDB" id="49590at2157"/>